<evidence type="ECO:0000313" key="2">
    <source>
        <dbReference type="Proteomes" id="UP001521150"/>
    </source>
</evidence>
<evidence type="ECO:0000313" key="1">
    <source>
        <dbReference type="EMBL" id="MCE7011812.1"/>
    </source>
</evidence>
<proteinExistence type="predicted"/>
<accession>A0ABS8ZW21</accession>
<reference evidence="1 2" key="1">
    <citation type="submission" date="2021-12" db="EMBL/GenBank/DDBJ databases">
        <title>Genome sequence of Kibdelosporangium philippinense ATCC 49844.</title>
        <authorList>
            <person name="Fedorov E.A."/>
            <person name="Omeragic M."/>
            <person name="Shalygina K.F."/>
            <person name="Maclea K.S."/>
        </authorList>
    </citation>
    <scope>NUCLEOTIDE SEQUENCE [LARGE SCALE GENOMIC DNA]</scope>
    <source>
        <strain evidence="1 2">ATCC 49844</strain>
    </source>
</reference>
<gene>
    <name evidence="1" type="ORF">LWC34_54710</name>
</gene>
<keyword evidence="2" id="KW-1185">Reference proteome</keyword>
<dbReference type="InterPro" id="IPR013493">
    <property type="entry name" value="CHP02677"/>
</dbReference>
<sequence length="503" mass="55732">MTTWWRRIEPDLWRFASTPSEPVREAHAAILGALLVASTRAPMVTLTEIQVLLVDLGFRDRMSNEELRDILDHFVDAELVKPFKDYTAPVASLSDGTRRQEAWALTKKGRVIVRAVRNAVSSLDRTLQLPPRLLDAVHDTVHDLIKHSRDDVDRLATDLAQVRAHLDQLVSATGDFYGAVAALVQFDVTDDTVFLSSRERILSALGQFARSTERSLVRVRDALMELRAIGHVRLVERGLRGAGVLDPYGQQAWADEMKQHLDDLDRWFEPRGSIERLIDSAAGAIHTLLGAIDRRYYANTRGSDLGSDFRQIARMLHVQPSDAAAYQVFSAAFGMWPASHPRRPAVEDIATAVRAADSTPDRADVTLREHDAGAQSSRRPRKIPDVAKVREAAEAQKMFELLRLSDLSADLITPGVVTLEHFTNLDAEHTTVLVELIEEAMVAFDTSTGFGVAATLRCQLRLCVGEPGRKVTVQLAEGTLTAPDLRVEIRSLDADSHGKVEVA</sequence>
<name>A0ABS8ZW21_9PSEU</name>
<dbReference type="RefSeq" id="WP_233734570.1">
    <property type="nucleotide sequence ID" value="NZ_JAJVCN010000005.1"/>
</dbReference>
<protein>
    <submittedName>
        <fullName evidence="1">DUF2397 domain-containing protein</fullName>
    </submittedName>
</protein>
<dbReference type="EMBL" id="JAJVCN010000005">
    <property type="protein sequence ID" value="MCE7011812.1"/>
    <property type="molecule type" value="Genomic_DNA"/>
</dbReference>
<comment type="caution">
    <text evidence="1">The sequence shown here is derived from an EMBL/GenBank/DDBJ whole genome shotgun (WGS) entry which is preliminary data.</text>
</comment>
<dbReference type="Pfam" id="PF09660">
    <property type="entry name" value="DUF2397"/>
    <property type="match status" value="1"/>
</dbReference>
<dbReference type="Proteomes" id="UP001521150">
    <property type="component" value="Unassembled WGS sequence"/>
</dbReference>
<organism evidence="1 2">
    <name type="scientific">Kibdelosporangium philippinense</name>
    <dbReference type="NCBI Taxonomy" id="211113"/>
    <lineage>
        <taxon>Bacteria</taxon>
        <taxon>Bacillati</taxon>
        <taxon>Actinomycetota</taxon>
        <taxon>Actinomycetes</taxon>
        <taxon>Pseudonocardiales</taxon>
        <taxon>Pseudonocardiaceae</taxon>
        <taxon>Kibdelosporangium</taxon>
    </lineage>
</organism>